<accession>A0A5E5P432</accession>
<evidence type="ECO:0000313" key="1">
    <source>
        <dbReference type="EMBL" id="VVG70953.1"/>
    </source>
</evidence>
<organism evidence="1 2">
    <name type="scientific">Pandoraea apista</name>
    <dbReference type="NCBI Taxonomy" id="93218"/>
    <lineage>
        <taxon>Bacteria</taxon>
        <taxon>Pseudomonadati</taxon>
        <taxon>Pseudomonadota</taxon>
        <taxon>Betaproteobacteria</taxon>
        <taxon>Burkholderiales</taxon>
        <taxon>Burkholderiaceae</taxon>
        <taxon>Pandoraea</taxon>
    </lineage>
</organism>
<dbReference type="Proteomes" id="UP000364291">
    <property type="component" value="Unassembled WGS sequence"/>
</dbReference>
<evidence type="ECO:0000313" key="2">
    <source>
        <dbReference type="Proteomes" id="UP000364291"/>
    </source>
</evidence>
<protein>
    <recommendedName>
        <fullName evidence="3">Tail fiber protein</fullName>
    </recommendedName>
</protein>
<dbReference type="AlphaFoldDB" id="A0A5E5P432"/>
<reference evidence="1 2" key="1">
    <citation type="submission" date="2019-08" db="EMBL/GenBank/DDBJ databases">
        <authorList>
            <person name="Peeters C."/>
        </authorList>
    </citation>
    <scope>NUCLEOTIDE SEQUENCE [LARGE SCALE GENOMIC DNA]</scope>
    <source>
        <strain evidence="1 2">LMG 18089</strain>
    </source>
</reference>
<name>A0A5E5P432_9BURK</name>
<dbReference type="OrthoDB" id="8945217at2"/>
<proteinExistence type="predicted"/>
<sequence length="314" mass="32586">MDYPKSVPGVGLVDGKFANEDKAIPRAGSIIPAEWGNAVTDEIRSVLLDAGIEPDEANNAQLLLAIKVVSLRQSVAVVGQSRNAAMYVREAANTAKFTADEIVLGSQLGGLSYRIANISDTFDLATDMDTGAAPVSGFVGLYRLYNPTTKAALRRIVNATAAVLPEIYSGAPAPQGFTASALVGVVPTNAAGQFAPFNLTGRTVSIPRRQSISTAVVSPGYSSVKIADIPKNAKWIGGFLGVSNNTANASFGFWVGSDANGSGETWCSGILPQPGVGSTTAFGCAVVSPQTLFYTSTSSGGTVSQNIFTTSYRF</sequence>
<dbReference type="RefSeq" id="WP_150728637.1">
    <property type="nucleotide sequence ID" value="NZ_CABPSX010000003.1"/>
</dbReference>
<evidence type="ECO:0008006" key="3">
    <source>
        <dbReference type="Google" id="ProtNLM"/>
    </source>
</evidence>
<gene>
    <name evidence="1" type="ORF">PAP18089_01925</name>
</gene>
<dbReference type="EMBL" id="CABPSX010000003">
    <property type="protein sequence ID" value="VVG70953.1"/>
    <property type="molecule type" value="Genomic_DNA"/>
</dbReference>